<protein>
    <submittedName>
        <fullName evidence="1">Phage major tail protein, phi13 family</fullName>
    </submittedName>
</protein>
<organism evidence="1 2">
    <name type="scientific">Streptococcus gallolyticus</name>
    <dbReference type="NCBI Taxonomy" id="315405"/>
    <lineage>
        <taxon>Bacteria</taxon>
        <taxon>Bacillati</taxon>
        <taxon>Bacillota</taxon>
        <taxon>Bacilli</taxon>
        <taxon>Lactobacillales</taxon>
        <taxon>Streptococcaceae</taxon>
        <taxon>Streptococcus</taxon>
    </lineage>
</organism>
<dbReference type="RefSeq" id="WP_074626930.1">
    <property type="nucleotide sequence ID" value="NZ_FOGM01000001.1"/>
</dbReference>
<proteinExistence type="predicted"/>
<reference evidence="1 2" key="1">
    <citation type="submission" date="2016-10" db="EMBL/GenBank/DDBJ databases">
        <authorList>
            <person name="de Groot N.N."/>
        </authorList>
    </citation>
    <scope>NUCLEOTIDE SEQUENCE [LARGE SCALE GENOMIC DNA]</scope>
    <source>
        <strain evidence="1 2">VTM2R47</strain>
    </source>
</reference>
<evidence type="ECO:0000313" key="2">
    <source>
        <dbReference type="Proteomes" id="UP000182712"/>
    </source>
</evidence>
<dbReference type="InterPro" id="IPR006490">
    <property type="entry name" value="Maj_tail_phi13"/>
</dbReference>
<dbReference type="Proteomes" id="UP000182712">
    <property type="component" value="Unassembled WGS sequence"/>
</dbReference>
<sequence length="183" mass="19949">MGKVKFGLSAFEYAVLDSNDKTTTSKKLPGMTSAKLEVTNELTTLMADDGPYAVLSGGITETKLTIENYDLTSDARKDFLGITVENGVEKYNKDLTPNNIACLFRTKMEDGKYIWVGLLKGKFNVPGLEASTVDGAPDPKADSIEGSFVARGDEDGDIFYIGREDASGFNLETFKKMVFPTVE</sequence>
<evidence type="ECO:0000313" key="1">
    <source>
        <dbReference type="EMBL" id="SER07369.1"/>
    </source>
</evidence>
<accession>A0A1H9L813</accession>
<gene>
    <name evidence="1" type="ORF">SAMN04487840_10110</name>
</gene>
<dbReference type="NCBIfam" id="TIGR01603">
    <property type="entry name" value="maj_tail_phi13"/>
    <property type="match status" value="1"/>
</dbReference>
<dbReference type="EMBL" id="FOGM01000001">
    <property type="protein sequence ID" value="SER07369.1"/>
    <property type="molecule type" value="Genomic_DNA"/>
</dbReference>
<name>A0A1H9L813_9STRE</name>
<dbReference type="AlphaFoldDB" id="A0A1H9L813"/>